<dbReference type="Pfam" id="PF00069">
    <property type="entry name" value="Pkinase"/>
    <property type="match status" value="2"/>
</dbReference>
<feature type="domain" description="Protein kinase" evidence="12">
    <location>
        <begin position="137"/>
        <end position="483"/>
    </location>
</feature>
<organism evidence="13 14">
    <name type="scientific">Hydnum rufescens UP504</name>
    <dbReference type="NCBI Taxonomy" id="1448309"/>
    <lineage>
        <taxon>Eukaryota</taxon>
        <taxon>Fungi</taxon>
        <taxon>Dikarya</taxon>
        <taxon>Basidiomycota</taxon>
        <taxon>Agaricomycotina</taxon>
        <taxon>Agaricomycetes</taxon>
        <taxon>Cantharellales</taxon>
        <taxon>Hydnaceae</taxon>
        <taxon>Hydnum</taxon>
    </lineage>
</organism>
<protein>
    <recommendedName>
        <fullName evidence="1">non-specific serine/threonine protein kinase</fullName>
        <ecNumber evidence="1">2.7.11.1</ecNumber>
    </recommendedName>
</protein>
<dbReference type="SMART" id="SM00220">
    <property type="entry name" value="S_TKc"/>
    <property type="match status" value="1"/>
</dbReference>
<accession>A0A9P6AU59</accession>
<dbReference type="GO" id="GO:0004674">
    <property type="term" value="F:protein serine/threonine kinase activity"/>
    <property type="evidence" value="ECO:0007669"/>
    <property type="project" value="UniProtKB-KW"/>
</dbReference>
<evidence type="ECO:0000256" key="1">
    <source>
        <dbReference type="ARBA" id="ARBA00012513"/>
    </source>
</evidence>
<keyword evidence="5" id="KW-0418">Kinase</keyword>
<dbReference type="InterPro" id="IPR017441">
    <property type="entry name" value="Protein_kinase_ATP_BS"/>
</dbReference>
<evidence type="ECO:0000259" key="12">
    <source>
        <dbReference type="PROSITE" id="PS50011"/>
    </source>
</evidence>
<evidence type="ECO:0000256" key="3">
    <source>
        <dbReference type="ARBA" id="ARBA00022679"/>
    </source>
</evidence>
<dbReference type="GO" id="GO:0005634">
    <property type="term" value="C:nucleus"/>
    <property type="evidence" value="ECO:0007669"/>
    <property type="project" value="TreeGrafter"/>
</dbReference>
<dbReference type="GO" id="GO:0005737">
    <property type="term" value="C:cytoplasm"/>
    <property type="evidence" value="ECO:0007669"/>
    <property type="project" value="TreeGrafter"/>
</dbReference>
<dbReference type="EC" id="2.7.11.1" evidence="1"/>
<dbReference type="GO" id="GO:0005524">
    <property type="term" value="F:ATP binding"/>
    <property type="evidence" value="ECO:0007669"/>
    <property type="project" value="UniProtKB-UniRule"/>
</dbReference>
<dbReference type="PROSITE" id="PS00108">
    <property type="entry name" value="PROTEIN_KINASE_ST"/>
    <property type="match status" value="1"/>
</dbReference>
<evidence type="ECO:0000256" key="4">
    <source>
        <dbReference type="ARBA" id="ARBA00022741"/>
    </source>
</evidence>
<keyword evidence="4 10" id="KW-0547">Nucleotide-binding</keyword>
<sequence length="684" mass="75249">MPSPSNLPCSAPIDDSHMEPESSQHALIISPWQPVYHVQNQVVLYNSTSKALTIASNVPPWHENIEEQPQVCPFCHRPLDEYEEHSSMNYTPVPNYFHLLALHNESRSRPLTPPSLGDTRPPLGAETMAEGYFDAFFREEYKLGMGANGSVFLCQHVLDGNPLGHFAVKKIAVGSSHDYLVKILREVRLLESLRHQNIITYHHSWLESCRFSSFGPAVPTLFVLMQWAEGGSLDDFISSRQGNEHGGAHQNPANPESEYGHLNRAERIAAFRERTRAGAERVRTSNLKAVHLLSPEEIISLFGDIVAGLAFLHDHSILHLDLKPENVLLTWDTNALIPRAMLSDFGAARDMLHNAHARTGITGTLEYTAPEILIPDPSTGQFRQMDSKSDVWSLGIILHKLIYFTTPYHSSENFDILEAEVLTYSGFHADPIILAACARRGLPSSLLHLLETLLDRTPGRRPSCERVLSVIQAEKLNYSHTSFTSSPRTNKRETVAPSATNSLVRAPDSTTENINPNRLRIPSDAATNTLSSMEGSSLPHFSGSGSPPDSPDDNPGRGPILRSDPHPSRPRPGRRRPSPPHKPETVLPIPRGHFRAMQRIVWHVTQLDIPGHVVKSLKAALLMGKIVTLAQICGSSSPSASMSRSAVICIASALAASDMWSPASGIATSMGLAALHAGLLYCIR</sequence>
<comment type="catalytic activity">
    <reaction evidence="8">
        <text>L-threonyl-[protein] + ATP = O-phospho-L-threonyl-[protein] + ADP + H(+)</text>
        <dbReference type="Rhea" id="RHEA:46608"/>
        <dbReference type="Rhea" id="RHEA-COMP:11060"/>
        <dbReference type="Rhea" id="RHEA-COMP:11605"/>
        <dbReference type="ChEBI" id="CHEBI:15378"/>
        <dbReference type="ChEBI" id="CHEBI:30013"/>
        <dbReference type="ChEBI" id="CHEBI:30616"/>
        <dbReference type="ChEBI" id="CHEBI:61977"/>
        <dbReference type="ChEBI" id="CHEBI:456216"/>
        <dbReference type="EC" id="2.7.11.1"/>
    </reaction>
</comment>
<dbReference type="EMBL" id="MU128993">
    <property type="protein sequence ID" value="KAF9512000.1"/>
    <property type="molecule type" value="Genomic_DNA"/>
</dbReference>
<evidence type="ECO:0000313" key="14">
    <source>
        <dbReference type="Proteomes" id="UP000886523"/>
    </source>
</evidence>
<feature type="region of interest" description="Disordered" evidence="11">
    <location>
        <begin position="239"/>
        <end position="259"/>
    </location>
</feature>
<dbReference type="InterPro" id="IPR008271">
    <property type="entry name" value="Ser/Thr_kinase_AS"/>
</dbReference>
<comment type="catalytic activity">
    <reaction evidence="9">
        <text>L-seryl-[protein] + ATP = O-phospho-L-seryl-[protein] + ADP + H(+)</text>
        <dbReference type="Rhea" id="RHEA:17989"/>
        <dbReference type="Rhea" id="RHEA-COMP:9863"/>
        <dbReference type="Rhea" id="RHEA-COMP:11604"/>
        <dbReference type="ChEBI" id="CHEBI:15378"/>
        <dbReference type="ChEBI" id="CHEBI:29999"/>
        <dbReference type="ChEBI" id="CHEBI:30616"/>
        <dbReference type="ChEBI" id="CHEBI:83421"/>
        <dbReference type="ChEBI" id="CHEBI:456216"/>
        <dbReference type="EC" id="2.7.11.1"/>
    </reaction>
</comment>
<feature type="compositionally biased region" description="Basic residues" evidence="11">
    <location>
        <begin position="568"/>
        <end position="579"/>
    </location>
</feature>
<dbReference type="CDD" id="cd00180">
    <property type="entry name" value="PKc"/>
    <property type="match status" value="1"/>
</dbReference>
<evidence type="ECO:0000256" key="9">
    <source>
        <dbReference type="ARBA" id="ARBA00048679"/>
    </source>
</evidence>
<dbReference type="Gene3D" id="3.30.200.20">
    <property type="entry name" value="Phosphorylase Kinase, domain 1"/>
    <property type="match status" value="1"/>
</dbReference>
<keyword evidence="14" id="KW-1185">Reference proteome</keyword>
<evidence type="ECO:0000256" key="10">
    <source>
        <dbReference type="PROSITE-ProRule" id="PRU10141"/>
    </source>
</evidence>
<keyword evidence="3" id="KW-0808">Transferase</keyword>
<dbReference type="InterPro" id="IPR050339">
    <property type="entry name" value="CC_SR_Kinase"/>
</dbReference>
<feature type="region of interest" description="Disordered" evidence="11">
    <location>
        <begin position="480"/>
        <end position="588"/>
    </location>
</feature>
<evidence type="ECO:0000256" key="8">
    <source>
        <dbReference type="ARBA" id="ARBA00047899"/>
    </source>
</evidence>
<keyword evidence="2" id="KW-0723">Serine/threonine-protein kinase</keyword>
<name>A0A9P6AU59_9AGAM</name>
<evidence type="ECO:0000256" key="11">
    <source>
        <dbReference type="SAM" id="MobiDB-lite"/>
    </source>
</evidence>
<dbReference type="SUPFAM" id="SSF56112">
    <property type="entry name" value="Protein kinase-like (PK-like)"/>
    <property type="match status" value="1"/>
</dbReference>
<dbReference type="PROSITE" id="PS00107">
    <property type="entry name" value="PROTEIN_KINASE_ATP"/>
    <property type="match status" value="1"/>
</dbReference>
<dbReference type="InterPro" id="IPR000719">
    <property type="entry name" value="Prot_kinase_dom"/>
</dbReference>
<evidence type="ECO:0000313" key="13">
    <source>
        <dbReference type="EMBL" id="KAF9512000.1"/>
    </source>
</evidence>
<evidence type="ECO:0000256" key="2">
    <source>
        <dbReference type="ARBA" id="ARBA00022527"/>
    </source>
</evidence>
<evidence type="ECO:0000256" key="7">
    <source>
        <dbReference type="ARBA" id="ARBA00037982"/>
    </source>
</evidence>
<reference evidence="13" key="1">
    <citation type="journal article" date="2020" name="Nat. Commun.">
        <title>Large-scale genome sequencing of mycorrhizal fungi provides insights into the early evolution of symbiotic traits.</title>
        <authorList>
            <person name="Miyauchi S."/>
            <person name="Kiss E."/>
            <person name="Kuo A."/>
            <person name="Drula E."/>
            <person name="Kohler A."/>
            <person name="Sanchez-Garcia M."/>
            <person name="Morin E."/>
            <person name="Andreopoulos B."/>
            <person name="Barry K.W."/>
            <person name="Bonito G."/>
            <person name="Buee M."/>
            <person name="Carver A."/>
            <person name="Chen C."/>
            <person name="Cichocki N."/>
            <person name="Clum A."/>
            <person name="Culley D."/>
            <person name="Crous P.W."/>
            <person name="Fauchery L."/>
            <person name="Girlanda M."/>
            <person name="Hayes R.D."/>
            <person name="Keri Z."/>
            <person name="LaButti K."/>
            <person name="Lipzen A."/>
            <person name="Lombard V."/>
            <person name="Magnuson J."/>
            <person name="Maillard F."/>
            <person name="Murat C."/>
            <person name="Nolan M."/>
            <person name="Ohm R.A."/>
            <person name="Pangilinan J."/>
            <person name="Pereira M.F."/>
            <person name="Perotto S."/>
            <person name="Peter M."/>
            <person name="Pfister S."/>
            <person name="Riley R."/>
            <person name="Sitrit Y."/>
            <person name="Stielow J.B."/>
            <person name="Szollosi G."/>
            <person name="Zifcakova L."/>
            <person name="Stursova M."/>
            <person name="Spatafora J.W."/>
            <person name="Tedersoo L."/>
            <person name="Vaario L.M."/>
            <person name="Yamada A."/>
            <person name="Yan M."/>
            <person name="Wang P."/>
            <person name="Xu J."/>
            <person name="Bruns T."/>
            <person name="Baldrian P."/>
            <person name="Vilgalys R."/>
            <person name="Dunand C."/>
            <person name="Henrissat B."/>
            <person name="Grigoriev I.V."/>
            <person name="Hibbett D."/>
            <person name="Nagy L.G."/>
            <person name="Martin F.M."/>
        </authorList>
    </citation>
    <scope>NUCLEOTIDE SEQUENCE</scope>
    <source>
        <strain evidence="13">UP504</strain>
    </source>
</reference>
<proteinExistence type="inferred from homology"/>
<dbReference type="Gene3D" id="1.10.510.10">
    <property type="entry name" value="Transferase(Phosphotransferase) domain 1"/>
    <property type="match status" value="1"/>
</dbReference>
<comment type="similarity">
    <text evidence="7">Belongs to the protein kinase superfamily. Ser/Thr protein kinase family. GCN2 subfamily.</text>
</comment>
<dbReference type="Proteomes" id="UP000886523">
    <property type="component" value="Unassembled WGS sequence"/>
</dbReference>
<evidence type="ECO:0000256" key="6">
    <source>
        <dbReference type="ARBA" id="ARBA00022840"/>
    </source>
</evidence>
<comment type="caution">
    <text evidence="13">The sequence shown here is derived from an EMBL/GenBank/DDBJ whole genome shotgun (WGS) entry which is preliminary data.</text>
</comment>
<dbReference type="PANTHER" id="PTHR11042">
    <property type="entry name" value="EUKARYOTIC TRANSLATION INITIATION FACTOR 2-ALPHA KINASE EIF2-ALPHA KINASE -RELATED"/>
    <property type="match status" value="1"/>
</dbReference>
<feature type="compositionally biased region" description="Polar residues" evidence="11">
    <location>
        <begin position="497"/>
        <end position="516"/>
    </location>
</feature>
<dbReference type="PROSITE" id="PS50011">
    <property type="entry name" value="PROTEIN_KINASE_DOM"/>
    <property type="match status" value="1"/>
</dbReference>
<feature type="compositionally biased region" description="Polar residues" evidence="11">
    <location>
        <begin position="525"/>
        <end position="535"/>
    </location>
</feature>
<evidence type="ECO:0000256" key="5">
    <source>
        <dbReference type="ARBA" id="ARBA00022777"/>
    </source>
</evidence>
<dbReference type="AlphaFoldDB" id="A0A9P6AU59"/>
<gene>
    <name evidence="13" type="ORF">BS47DRAFT_1346157</name>
</gene>
<dbReference type="InterPro" id="IPR011009">
    <property type="entry name" value="Kinase-like_dom_sf"/>
</dbReference>
<feature type="region of interest" description="Disordered" evidence="11">
    <location>
        <begin position="1"/>
        <end position="24"/>
    </location>
</feature>
<feature type="binding site" evidence="10">
    <location>
        <position position="170"/>
    </location>
    <ligand>
        <name>ATP</name>
        <dbReference type="ChEBI" id="CHEBI:30616"/>
    </ligand>
</feature>
<dbReference type="OrthoDB" id="1405469at2759"/>
<dbReference type="FunFam" id="3.30.200.20:FF:000306">
    <property type="entry name" value="IKS protein kinase"/>
    <property type="match status" value="1"/>
</dbReference>
<keyword evidence="6 10" id="KW-0067">ATP-binding</keyword>
<dbReference type="PANTHER" id="PTHR11042:SF138">
    <property type="entry name" value="SERINE_THREONINE-PROTEIN KINASE IKS1-RELATED"/>
    <property type="match status" value="1"/>
</dbReference>